<name>A0ABN1GSG1_9ACTN</name>
<dbReference type="SUPFAM" id="SSF46785">
    <property type="entry name" value="Winged helix' DNA-binding domain"/>
    <property type="match status" value="1"/>
</dbReference>
<dbReference type="InterPro" id="IPR036388">
    <property type="entry name" value="WH-like_DNA-bd_sf"/>
</dbReference>
<protein>
    <submittedName>
        <fullName evidence="5">Winged helix-turn-helix domain-containing protein</fullName>
    </submittedName>
</protein>
<feature type="domain" description="HTH arsR-type" evidence="4">
    <location>
        <begin position="259"/>
        <end position="330"/>
    </location>
</feature>
<dbReference type="InterPro" id="IPR001845">
    <property type="entry name" value="HTH_ArsR_DNA-bd_dom"/>
</dbReference>
<dbReference type="EMBL" id="BAAACA010000038">
    <property type="protein sequence ID" value="GAA0618157.1"/>
    <property type="molecule type" value="Genomic_DNA"/>
</dbReference>
<evidence type="ECO:0000256" key="3">
    <source>
        <dbReference type="ARBA" id="ARBA00023163"/>
    </source>
</evidence>
<dbReference type="CDD" id="cd00090">
    <property type="entry name" value="HTH_ARSR"/>
    <property type="match status" value="1"/>
</dbReference>
<dbReference type="PANTHER" id="PTHR43132">
    <property type="entry name" value="ARSENICAL RESISTANCE OPERON REPRESSOR ARSR-RELATED"/>
    <property type="match status" value="1"/>
</dbReference>
<dbReference type="InterPro" id="IPR036390">
    <property type="entry name" value="WH_DNA-bd_sf"/>
</dbReference>
<evidence type="ECO:0000313" key="5">
    <source>
        <dbReference type="EMBL" id="GAA0618157.1"/>
    </source>
</evidence>
<gene>
    <name evidence="5" type="ORF">GCM10010394_55620</name>
</gene>
<dbReference type="Proteomes" id="UP001500668">
    <property type="component" value="Unassembled WGS sequence"/>
</dbReference>
<proteinExistence type="predicted"/>
<keyword evidence="2" id="KW-0238">DNA-binding</keyword>
<reference evidence="5 6" key="1">
    <citation type="journal article" date="2019" name="Int. J. Syst. Evol. Microbiol.">
        <title>The Global Catalogue of Microorganisms (GCM) 10K type strain sequencing project: providing services to taxonomists for standard genome sequencing and annotation.</title>
        <authorList>
            <consortium name="The Broad Institute Genomics Platform"/>
            <consortium name="The Broad Institute Genome Sequencing Center for Infectious Disease"/>
            <person name="Wu L."/>
            <person name="Ma J."/>
        </authorList>
    </citation>
    <scope>NUCLEOTIDE SEQUENCE [LARGE SCALE GENOMIC DNA]</scope>
    <source>
        <strain evidence="5 6">JCM 5067</strain>
    </source>
</reference>
<keyword evidence="6" id="KW-1185">Reference proteome</keyword>
<dbReference type="PANTHER" id="PTHR43132:SF8">
    <property type="entry name" value="HTH-TYPE TRANSCRIPTIONAL REGULATOR KMTR"/>
    <property type="match status" value="1"/>
</dbReference>
<evidence type="ECO:0000313" key="6">
    <source>
        <dbReference type="Proteomes" id="UP001500668"/>
    </source>
</evidence>
<evidence type="ECO:0000256" key="1">
    <source>
        <dbReference type="ARBA" id="ARBA00023015"/>
    </source>
</evidence>
<dbReference type="InterPro" id="IPR051011">
    <property type="entry name" value="Metal_resp_trans_reg"/>
</dbReference>
<accession>A0ABN1GSG1</accession>
<evidence type="ECO:0000259" key="4">
    <source>
        <dbReference type="SMART" id="SM00418"/>
    </source>
</evidence>
<organism evidence="5 6">
    <name type="scientific">Streptomyces crystallinus</name>
    <dbReference type="NCBI Taxonomy" id="68191"/>
    <lineage>
        <taxon>Bacteria</taxon>
        <taxon>Bacillati</taxon>
        <taxon>Actinomycetota</taxon>
        <taxon>Actinomycetes</taxon>
        <taxon>Kitasatosporales</taxon>
        <taxon>Streptomycetaceae</taxon>
        <taxon>Streptomyces</taxon>
    </lineage>
</organism>
<keyword evidence="3" id="KW-0804">Transcription</keyword>
<dbReference type="RefSeq" id="WP_344077967.1">
    <property type="nucleotide sequence ID" value="NZ_BAAACA010000038.1"/>
</dbReference>
<evidence type="ECO:0000256" key="2">
    <source>
        <dbReference type="ARBA" id="ARBA00023125"/>
    </source>
</evidence>
<dbReference type="InterPro" id="IPR011991">
    <property type="entry name" value="ArsR-like_HTH"/>
</dbReference>
<comment type="caution">
    <text evidence="5">The sequence shown here is derived from an EMBL/GenBank/DDBJ whole genome shotgun (WGS) entry which is preliminary data.</text>
</comment>
<dbReference type="Gene3D" id="1.10.10.10">
    <property type="entry name" value="Winged helix-like DNA-binding domain superfamily/Winged helix DNA-binding domain"/>
    <property type="match status" value="1"/>
</dbReference>
<dbReference type="SMART" id="SM00418">
    <property type="entry name" value="HTH_ARSR"/>
    <property type="match status" value="1"/>
</dbReference>
<keyword evidence="1" id="KW-0805">Transcription regulation</keyword>
<sequence>MLRLHFTAEDLLRVRVATAPDPLAETVLSLPLLQTERSGRAADVALSGWRARTRRGLRPEMRILLELAPAGSGQYLPEAFTHAAASDLTDSLDHTWSLPRRQWTADWRATRLLRPRAPAWMHALHHGDRTWSDLVRRQLHAYHAMAIAPYWGQLLAAAQAERSERAVTTMDTGVEGLLGSLHPEIGWSSKTLSLPCDVDLDLRLRGQGVLLVPTFFCARPLGLIDNADPDRPFVLRYPLARSLGDSAAVVESGTAAMGEGLTALLGTTRARTLRAAQSPAGTAELARRVGTSAATASHHASVLRAAGLLTTRRDGPGVRHALTPLGAALLGGGPPHEAAPC</sequence>